<name>A0A2P6N2H4_9EUKA</name>
<keyword evidence="1" id="KW-0547">Nucleotide-binding</keyword>
<dbReference type="EMBL" id="MDYQ01000238">
    <property type="protein sequence ID" value="PRP78150.1"/>
    <property type="molecule type" value="Genomic_DNA"/>
</dbReference>
<dbReference type="Proteomes" id="UP000241769">
    <property type="component" value="Unassembled WGS sequence"/>
</dbReference>
<keyword evidence="2" id="KW-0067">ATP-binding</keyword>
<dbReference type="STRING" id="1890364.A0A2P6N2H4"/>
<dbReference type="InParanoid" id="A0A2P6N2H4"/>
<feature type="coiled-coil region" evidence="3">
    <location>
        <begin position="925"/>
        <end position="959"/>
    </location>
</feature>
<feature type="compositionally biased region" description="Basic and acidic residues" evidence="4">
    <location>
        <begin position="276"/>
        <end position="294"/>
    </location>
</feature>
<evidence type="ECO:0000256" key="2">
    <source>
        <dbReference type="ARBA" id="ARBA00022840"/>
    </source>
</evidence>
<dbReference type="PROSITE" id="PS00108">
    <property type="entry name" value="PROTEIN_KINASE_ST"/>
    <property type="match status" value="1"/>
</dbReference>
<dbReference type="InterPro" id="IPR008271">
    <property type="entry name" value="Ser/Thr_kinase_AS"/>
</dbReference>
<dbReference type="Pfam" id="PF00069">
    <property type="entry name" value="Pkinase"/>
    <property type="match status" value="1"/>
</dbReference>
<proteinExistence type="predicted"/>
<organism evidence="6 7">
    <name type="scientific">Planoprotostelium fungivorum</name>
    <dbReference type="NCBI Taxonomy" id="1890364"/>
    <lineage>
        <taxon>Eukaryota</taxon>
        <taxon>Amoebozoa</taxon>
        <taxon>Evosea</taxon>
        <taxon>Variosea</taxon>
        <taxon>Cavosteliida</taxon>
        <taxon>Cavosteliaceae</taxon>
        <taxon>Planoprotostelium</taxon>
    </lineage>
</organism>
<dbReference type="GO" id="GO:0005524">
    <property type="term" value="F:ATP binding"/>
    <property type="evidence" value="ECO:0007669"/>
    <property type="project" value="UniProtKB-KW"/>
</dbReference>
<evidence type="ECO:0000256" key="3">
    <source>
        <dbReference type="SAM" id="Coils"/>
    </source>
</evidence>
<dbReference type="OrthoDB" id="63267at2759"/>
<protein>
    <recommendedName>
        <fullName evidence="5">Protein kinase domain-containing protein</fullName>
    </recommendedName>
</protein>
<accession>A0A2P6N2H4</accession>
<feature type="compositionally biased region" description="Polar residues" evidence="4">
    <location>
        <begin position="75"/>
        <end position="84"/>
    </location>
</feature>
<dbReference type="InterPro" id="IPR000719">
    <property type="entry name" value="Prot_kinase_dom"/>
</dbReference>
<dbReference type="GO" id="GO:0035556">
    <property type="term" value="P:intracellular signal transduction"/>
    <property type="evidence" value="ECO:0007669"/>
    <property type="project" value="TreeGrafter"/>
</dbReference>
<dbReference type="GO" id="GO:0005737">
    <property type="term" value="C:cytoplasm"/>
    <property type="evidence" value="ECO:0007669"/>
    <property type="project" value="TreeGrafter"/>
</dbReference>
<dbReference type="GO" id="GO:0004674">
    <property type="term" value="F:protein serine/threonine kinase activity"/>
    <property type="evidence" value="ECO:0007669"/>
    <property type="project" value="TreeGrafter"/>
</dbReference>
<sequence>MASWDESDDEPIKKTSATKKADSRADSDDDWDQDNDWDKEGSQSSYTMSTAPVKKASVVPATTPAIKTAQIASIKKSSAPSTPRSADDNWDEWDNDSPRSEKSGSSKAPAPSKLSTVPVVKGTVSPPVKSAAATPRQPIEQKNEEDYDDWDDGGSEKSNKSTASKASVQSTPANKAPAKSSAPSVKNSAPAKPPVQQEDDDWDDWDDGGPEMSDTPVKKTSAPAAVPVKISGPVKATAPAVKAAVKIAATIKPAPKKQEDWDDDDDAKSEDNSDDEYYKQMADQKKRQEEEKVNAFESTSHASKEIHQIKAAERLKQEQERIKREEEERKKREEERIRREEEEKKKRIAEAAQREKEETKKREEEGKKRKIEAEKKAKEDEEKRKKEEAENKKREEERKKREAEEAIERKKKEAEEAEKKRLQAIEDEKRRQIEIEEKKKRDEEESRRRKIEEEERRKREEEEKIKREEEGRRKREEEERKRMEEAKRREEEERRRIEDEKRKREEEERRRKIEEEEKRRRYEEEEKRRREEVRRRREEVERRLLELEEKKMKEEEQVRQKLLEEKLRREQDEGYRMIEERRKQKEAELEAKIESYKTLEAQHQLLKEEMEDVQKEMKRREDRYQTDLQRKQQKIDELRAQVSTHLMNLDQRESLVASSEENIEQVRADLNRTITKLTRELDIRREEVEKSQDTTSQLLEENVALRRQLSLSEEKYHASEASRLRSAEEQQLALKTARHTYDRDDSDIRLLRGQIEALKEENAMLMQRKRDREDKITQLQEEGLNQAKRVAMAQEGNDLLQREMEELKREHQNHLRKVLQQQMIETRESSDLQRTTIELLQENIRQLKMERDRLEVKGDQQLAWKVREESLLEQIRKAGNARSELVHNLHILELQDQNSKRMIDVLKHQLEEWKSVHDDLKTSHRKELALAIESSRGRIQELEAEREALSLRIDRDNRERSQMQDYFEKEIVAHVQNKHNLTQQLHMMDTSSSPLPTSELNVQTETIATEVKMAREKEGEEKHIEIPELTVLRPQQQPSKRVEKQSAIDRIWEQTSDLYINMLPRDRYAAYLAAFPIRENEATEYSMRLIDNHNLEIKERVAQGGFGSVFRASDNGGNEVILKTMTKSPSLCSGEVARKEYDFGMKLKHPNLVRMRGSFDTATDHCLVMDFVEGKNLFEYLDGGRAGPIEEDKVKKMFKGLAKGLKYTHRQGIAHLDIKPENIMVGKDDHLTLIDFGLAAETLGLCHQFKGSADYASPEVWKRRPFEPSCSDVWSLGVILYILLTGGIPYDPQQVRSMKATERPHWPEDVRVSDDAKRLVEWMLDLDPLSRPTVRDVLRHRWWKKPLPLFCRRWSSGKI</sequence>
<keyword evidence="3" id="KW-0175">Coiled coil</keyword>
<gene>
    <name evidence="6" type="ORF">PROFUN_13952</name>
</gene>
<dbReference type="InterPro" id="IPR011009">
    <property type="entry name" value="Kinase-like_dom_sf"/>
</dbReference>
<feature type="compositionally biased region" description="Low complexity" evidence="4">
    <location>
        <begin position="233"/>
        <end position="253"/>
    </location>
</feature>
<evidence type="ECO:0000256" key="4">
    <source>
        <dbReference type="SAM" id="MobiDB-lite"/>
    </source>
</evidence>
<comment type="caution">
    <text evidence="6">The sequence shown here is derived from an EMBL/GenBank/DDBJ whole genome shotgun (WGS) entry which is preliminary data.</text>
</comment>
<dbReference type="SMART" id="SM00220">
    <property type="entry name" value="S_TKc"/>
    <property type="match status" value="1"/>
</dbReference>
<dbReference type="Gene3D" id="1.10.510.10">
    <property type="entry name" value="Transferase(Phosphotransferase) domain 1"/>
    <property type="match status" value="1"/>
</dbReference>
<dbReference type="PANTHER" id="PTHR24346">
    <property type="entry name" value="MAP/MICROTUBULE AFFINITY-REGULATING KINASE"/>
    <property type="match status" value="1"/>
</dbReference>
<feature type="region of interest" description="Disordered" evidence="4">
    <location>
        <begin position="1"/>
        <end position="539"/>
    </location>
</feature>
<feature type="compositionally biased region" description="Acidic residues" evidence="4">
    <location>
        <begin position="260"/>
        <end position="275"/>
    </location>
</feature>
<dbReference type="PROSITE" id="PS50011">
    <property type="entry name" value="PROTEIN_KINASE_DOM"/>
    <property type="match status" value="1"/>
</dbReference>
<dbReference type="PANTHER" id="PTHR24346:SF30">
    <property type="entry name" value="MATERNAL EMBRYONIC LEUCINE ZIPPER KINASE"/>
    <property type="match status" value="1"/>
</dbReference>
<evidence type="ECO:0000313" key="6">
    <source>
        <dbReference type="EMBL" id="PRP78150.1"/>
    </source>
</evidence>
<feature type="coiled-coil region" evidence="3">
    <location>
        <begin position="741"/>
        <end position="857"/>
    </location>
</feature>
<dbReference type="SUPFAM" id="SSF56112">
    <property type="entry name" value="Protein kinase-like (PK-like)"/>
    <property type="match status" value="1"/>
</dbReference>
<evidence type="ECO:0000313" key="7">
    <source>
        <dbReference type="Proteomes" id="UP000241769"/>
    </source>
</evidence>
<feature type="compositionally biased region" description="Low complexity" evidence="4">
    <location>
        <begin position="172"/>
        <end position="190"/>
    </location>
</feature>
<feature type="compositionally biased region" description="Acidic residues" evidence="4">
    <location>
        <begin position="197"/>
        <end position="209"/>
    </location>
</feature>
<evidence type="ECO:0000259" key="5">
    <source>
        <dbReference type="PROSITE" id="PS50011"/>
    </source>
</evidence>
<feature type="compositionally biased region" description="Low complexity" evidence="4">
    <location>
        <begin position="105"/>
        <end position="115"/>
    </location>
</feature>
<feature type="domain" description="Protein kinase" evidence="5">
    <location>
        <begin position="1095"/>
        <end position="1343"/>
    </location>
</feature>
<keyword evidence="7" id="KW-1185">Reference proteome</keyword>
<feature type="compositionally biased region" description="Polar residues" evidence="4">
    <location>
        <begin position="160"/>
        <end position="171"/>
    </location>
</feature>
<reference evidence="6 7" key="1">
    <citation type="journal article" date="2018" name="Genome Biol. Evol.">
        <title>Multiple Roots of Fruiting Body Formation in Amoebozoa.</title>
        <authorList>
            <person name="Hillmann F."/>
            <person name="Forbes G."/>
            <person name="Novohradska S."/>
            <person name="Ferling I."/>
            <person name="Riege K."/>
            <person name="Groth M."/>
            <person name="Westermann M."/>
            <person name="Marz M."/>
            <person name="Spaller T."/>
            <person name="Winckler T."/>
            <person name="Schaap P."/>
            <person name="Glockner G."/>
        </authorList>
    </citation>
    <scope>NUCLEOTIDE SEQUENCE [LARGE SCALE GENOMIC DNA]</scope>
    <source>
        <strain evidence="6 7">Jena</strain>
    </source>
</reference>
<feature type="compositionally biased region" description="Basic and acidic residues" evidence="4">
    <location>
        <begin position="302"/>
        <end position="539"/>
    </location>
</feature>
<evidence type="ECO:0000256" key="1">
    <source>
        <dbReference type="ARBA" id="ARBA00022741"/>
    </source>
</evidence>